<organism evidence="2 3">
    <name type="scientific">Thanatephorus cucumeris (strain AG1-IA)</name>
    <name type="common">Rice sheath blight fungus</name>
    <name type="synonym">Rhizoctonia solani</name>
    <dbReference type="NCBI Taxonomy" id="983506"/>
    <lineage>
        <taxon>Eukaryota</taxon>
        <taxon>Fungi</taxon>
        <taxon>Dikarya</taxon>
        <taxon>Basidiomycota</taxon>
        <taxon>Agaricomycotina</taxon>
        <taxon>Agaricomycetes</taxon>
        <taxon>Cantharellales</taxon>
        <taxon>Ceratobasidiaceae</taxon>
        <taxon>Rhizoctonia</taxon>
        <taxon>Rhizoctonia solani AG-1</taxon>
    </lineage>
</organism>
<feature type="region of interest" description="Disordered" evidence="1">
    <location>
        <begin position="81"/>
        <end position="110"/>
    </location>
</feature>
<name>L8WK18_THACA</name>
<dbReference type="AlphaFoldDB" id="L8WK18"/>
<evidence type="ECO:0000256" key="1">
    <source>
        <dbReference type="SAM" id="MobiDB-lite"/>
    </source>
</evidence>
<dbReference type="Proteomes" id="UP000011668">
    <property type="component" value="Unassembled WGS sequence"/>
</dbReference>
<evidence type="ECO:0000313" key="3">
    <source>
        <dbReference type="Proteomes" id="UP000011668"/>
    </source>
</evidence>
<proteinExistence type="predicted"/>
<evidence type="ECO:0000313" key="2">
    <source>
        <dbReference type="EMBL" id="ELU37087.1"/>
    </source>
</evidence>
<reference evidence="2 3" key="1">
    <citation type="journal article" date="2013" name="Nat. Commun.">
        <title>The evolution and pathogenic mechanisms of the rice sheath blight pathogen.</title>
        <authorList>
            <person name="Zheng A."/>
            <person name="Lin R."/>
            <person name="Xu L."/>
            <person name="Qin P."/>
            <person name="Tang C."/>
            <person name="Ai P."/>
            <person name="Zhang D."/>
            <person name="Liu Y."/>
            <person name="Sun Z."/>
            <person name="Feng H."/>
            <person name="Wang Y."/>
            <person name="Chen Y."/>
            <person name="Liang X."/>
            <person name="Fu R."/>
            <person name="Li Q."/>
            <person name="Zhang J."/>
            <person name="Yu X."/>
            <person name="Xie Z."/>
            <person name="Ding L."/>
            <person name="Guan P."/>
            <person name="Tang J."/>
            <person name="Liang Y."/>
            <person name="Wang S."/>
            <person name="Deng Q."/>
            <person name="Li S."/>
            <person name="Zhu J."/>
            <person name="Wang L."/>
            <person name="Liu H."/>
            <person name="Li P."/>
        </authorList>
    </citation>
    <scope>NUCLEOTIDE SEQUENCE [LARGE SCALE GENOMIC DNA]</scope>
    <source>
        <strain evidence="3">AG-1 IA</strain>
    </source>
</reference>
<protein>
    <submittedName>
        <fullName evidence="2">Uncharacterized protein</fullName>
    </submittedName>
</protein>
<keyword evidence="3" id="KW-1185">Reference proteome</keyword>
<accession>L8WK18</accession>
<comment type="caution">
    <text evidence="2">The sequence shown here is derived from an EMBL/GenBank/DDBJ whole genome shotgun (WGS) entry which is preliminary data.</text>
</comment>
<dbReference type="EMBL" id="AFRT01002871">
    <property type="protein sequence ID" value="ELU37087.1"/>
    <property type="molecule type" value="Genomic_DNA"/>
</dbReference>
<dbReference type="HOGENOM" id="CLU_1918502_0_0_1"/>
<sequence length="132" mass="14550">MSSVCSPPPRCPTMCSGPSNKCHSHTYCFISTHPPPSIPVVTDGATRPCRHTRVSVPQFLSVRSTPDFPPALIRDDISRLQNSQGQVVPPRTNKRKMSVHESSQSDCKMQTKKREWSHVLGLRACVAGLAEL</sequence>
<gene>
    <name evidence="2" type="ORF">AG1IA_08882</name>
</gene>